<reference evidence="8 9" key="1">
    <citation type="journal article" date="2018" name="Microbiome">
        <title>Fine metagenomic profile of the Mediterranean stratified and mixed water columns revealed by assembly and recruitment.</title>
        <authorList>
            <person name="Haro-Moreno J.M."/>
            <person name="Lopez-Perez M."/>
            <person name="De La Torre J.R."/>
            <person name="Picazo A."/>
            <person name="Camacho A."/>
            <person name="Rodriguez-Valera F."/>
        </authorList>
    </citation>
    <scope>NUCLEOTIDE SEQUENCE [LARGE SCALE GENOMIC DNA]</scope>
    <source>
        <strain evidence="8">MED-G83</strain>
    </source>
</reference>
<dbReference type="PROSITE" id="PS01311">
    <property type="entry name" value="LGT"/>
    <property type="match status" value="1"/>
</dbReference>
<name>A0A368BQW7_9GAMM</name>
<dbReference type="GO" id="GO:0042158">
    <property type="term" value="P:lipoprotein biosynthetic process"/>
    <property type="evidence" value="ECO:0007669"/>
    <property type="project" value="UniProtKB-UniRule"/>
</dbReference>
<dbReference type="GO" id="GO:0008961">
    <property type="term" value="F:phosphatidylglycerol-prolipoprotein diacylglyceryl transferase activity"/>
    <property type="evidence" value="ECO:0007669"/>
    <property type="project" value="UniProtKB-UniRule"/>
</dbReference>
<feature type="transmembrane region" description="Helical" evidence="7">
    <location>
        <begin position="64"/>
        <end position="85"/>
    </location>
</feature>
<feature type="transmembrane region" description="Helical" evidence="7">
    <location>
        <begin position="26"/>
        <end position="44"/>
    </location>
</feature>
<evidence type="ECO:0000256" key="1">
    <source>
        <dbReference type="ARBA" id="ARBA00007150"/>
    </source>
</evidence>
<keyword evidence="6 7" id="KW-0472">Membrane</keyword>
<dbReference type="HAMAP" id="MF_01147">
    <property type="entry name" value="Lgt"/>
    <property type="match status" value="1"/>
</dbReference>
<dbReference type="Proteomes" id="UP000252147">
    <property type="component" value="Unassembled WGS sequence"/>
</dbReference>
<evidence type="ECO:0000313" key="8">
    <source>
        <dbReference type="EMBL" id="RCL39304.1"/>
    </source>
</evidence>
<evidence type="ECO:0000256" key="7">
    <source>
        <dbReference type="HAMAP-Rule" id="MF_01147"/>
    </source>
</evidence>
<feature type="transmembrane region" description="Helical" evidence="7">
    <location>
        <begin position="105"/>
        <end position="122"/>
    </location>
</feature>
<dbReference type="AlphaFoldDB" id="A0A368BQW7"/>
<comment type="pathway">
    <text evidence="7">Protein modification; lipoprotein biosynthesis (diacylglyceryl transfer).</text>
</comment>
<keyword evidence="8" id="KW-0449">Lipoprotein</keyword>
<feature type="transmembrane region" description="Helical" evidence="7">
    <location>
        <begin position="213"/>
        <end position="229"/>
    </location>
</feature>
<dbReference type="EC" id="2.5.1.145" evidence="7"/>
<keyword evidence="4 7" id="KW-0812">Transmembrane</keyword>
<evidence type="ECO:0000313" key="9">
    <source>
        <dbReference type="Proteomes" id="UP000252147"/>
    </source>
</evidence>
<comment type="function">
    <text evidence="7">Catalyzes the transfer of the diacylglyceryl group from phosphatidylglycerol to the sulfhydryl group of the N-terminal cysteine of a prolipoprotein, the first step in the formation of mature lipoproteins.</text>
</comment>
<protein>
    <recommendedName>
        <fullName evidence="7">Phosphatidylglycerol--prolipoprotein diacylglyceryl transferase</fullName>
        <ecNumber evidence="7">2.5.1.145</ecNumber>
    </recommendedName>
</protein>
<evidence type="ECO:0000256" key="6">
    <source>
        <dbReference type="ARBA" id="ARBA00023136"/>
    </source>
</evidence>
<evidence type="ECO:0000256" key="4">
    <source>
        <dbReference type="ARBA" id="ARBA00022692"/>
    </source>
</evidence>
<dbReference type="InterPro" id="IPR001640">
    <property type="entry name" value="Lgt"/>
</dbReference>
<feature type="transmembrane region" description="Helical" evidence="7">
    <location>
        <begin position="129"/>
        <end position="150"/>
    </location>
</feature>
<dbReference type="GO" id="GO:0005886">
    <property type="term" value="C:plasma membrane"/>
    <property type="evidence" value="ECO:0007669"/>
    <property type="project" value="UniProtKB-SubCell"/>
</dbReference>
<dbReference type="UniPathway" id="UPA00664"/>
<organism evidence="8 9">
    <name type="scientific">SAR86 cluster bacterium</name>
    <dbReference type="NCBI Taxonomy" id="2030880"/>
    <lineage>
        <taxon>Bacteria</taxon>
        <taxon>Pseudomonadati</taxon>
        <taxon>Pseudomonadota</taxon>
        <taxon>Gammaproteobacteria</taxon>
        <taxon>SAR86 cluster</taxon>
    </lineage>
</organism>
<dbReference type="PANTHER" id="PTHR30589">
    <property type="entry name" value="PROLIPOPROTEIN DIACYLGLYCERYL TRANSFERASE"/>
    <property type="match status" value="1"/>
</dbReference>
<dbReference type="PANTHER" id="PTHR30589:SF0">
    <property type="entry name" value="PHOSPHATIDYLGLYCEROL--PROLIPOPROTEIN DIACYLGLYCERYL TRANSFERASE"/>
    <property type="match status" value="1"/>
</dbReference>
<comment type="caution">
    <text evidence="8">The sequence shown here is derived from an EMBL/GenBank/DDBJ whole genome shotgun (WGS) entry which is preliminary data.</text>
</comment>
<dbReference type="NCBIfam" id="TIGR00544">
    <property type="entry name" value="lgt"/>
    <property type="match status" value="1"/>
</dbReference>
<evidence type="ECO:0000256" key="5">
    <source>
        <dbReference type="ARBA" id="ARBA00022989"/>
    </source>
</evidence>
<feature type="transmembrane region" description="Helical" evidence="7">
    <location>
        <begin position="184"/>
        <end position="201"/>
    </location>
</feature>
<comment type="similarity">
    <text evidence="1 7">Belongs to the Lgt family.</text>
</comment>
<comment type="catalytic activity">
    <reaction evidence="7">
        <text>L-cysteinyl-[prolipoprotein] + a 1,2-diacyl-sn-glycero-3-phospho-(1'-sn-glycerol) = an S-1,2-diacyl-sn-glyceryl-L-cysteinyl-[prolipoprotein] + sn-glycerol 1-phosphate + H(+)</text>
        <dbReference type="Rhea" id="RHEA:56712"/>
        <dbReference type="Rhea" id="RHEA-COMP:14679"/>
        <dbReference type="Rhea" id="RHEA-COMP:14680"/>
        <dbReference type="ChEBI" id="CHEBI:15378"/>
        <dbReference type="ChEBI" id="CHEBI:29950"/>
        <dbReference type="ChEBI" id="CHEBI:57685"/>
        <dbReference type="ChEBI" id="CHEBI:64716"/>
        <dbReference type="ChEBI" id="CHEBI:140658"/>
        <dbReference type="EC" id="2.5.1.145"/>
    </reaction>
</comment>
<dbReference type="EMBL" id="QOPD01000001">
    <property type="protein sequence ID" value="RCL39304.1"/>
    <property type="molecule type" value="Genomic_DNA"/>
</dbReference>
<feature type="transmembrane region" description="Helical" evidence="7">
    <location>
        <begin position="241"/>
        <end position="264"/>
    </location>
</feature>
<evidence type="ECO:0000256" key="2">
    <source>
        <dbReference type="ARBA" id="ARBA00022475"/>
    </source>
</evidence>
<evidence type="ECO:0000256" key="3">
    <source>
        <dbReference type="ARBA" id="ARBA00022679"/>
    </source>
</evidence>
<keyword evidence="2 7" id="KW-1003">Cell membrane</keyword>
<proteinExistence type="inferred from homology"/>
<comment type="subcellular location">
    <subcellularLocation>
        <location evidence="7">Cell membrane</location>
        <topology evidence="7">Multi-pass membrane protein</topology>
    </subcellularLocation>
</comment>
<sequence>MEYPEFINPIAISIPIAGFWGDSIDIAWYGISYVLGAYLVYWHMVTNRFQFGIDLDKNQTEDLVFFYGLFLGAVVGGRLGSVLFYDLHLQLQDPFYVFKIWQGGMAFHGGLIGVMITMFIFAKKHNLKFLAITDWLVPSIPIALFLGRIANFINAELYGRATEMPWGMIFPTDPLQIVRHPSQLYEAFLEGIVLFIFLNLFVKRRGYHGRHTAFFLIGYGVLRSIAELFRTPDFVYGNDFLLFSFITQGQLLCIPMIILGLFILRKNNATVP</sequence>
<keyword evidence="3 7" id="KW-0808">Transferase</keyword>
<keyword evidence="5 7" id="KW-1133">Transmembrane helix</keyword>
<accession>A0A368BQW7</accession>
<feature type="binding site" evidence="7">
    <location>
        <position position="148"/>
    </location>
    <ligand>
        <name>a 1,2-diacyl-sn-glycero-3-phospho-(1'-sn-glycerol)</name>
        <dbReference type="ChEBI" id="CHEBI:64716"/>
    </ligand>
</feature>
<gene>
    <name evidence="7" type="primary">lgt</name>
    <name evidence="8" type="ORF">DBW97_00830</name>
</gene>
<dbReference type="Pfam" id="PF01790">
    <property type="entry name" value="LGT"/>
    <property type="match status" value="1"/>
</dbReference>